<reference evidence="1 2" key="1">
    <citation type="submission" date="2020-07" db="EMBL/GenBank/DDBJ databases">
        <authorList>
            <person name="Hilgarth M."/>
            <person name="Werum V."/>
            <person name="Vogel R.F."/>
        </authorList>
    </citation>
    <scope>NUCLEOTIDE SEQUENCE [LARGE SCALE GENOMIC DNA]</scope>
    <source>
        <strain evidence="1 2">DSM 28961</strain>
    </source>
</reference>
<evidence type="ECO:0008006" key="3">
    <source>
        <dbReference type="Google" id="ProtNLM"/>
    </source>
</evidence>
<organism evidence="1 2">
    <name type="scientific">Pseudolactococcus laudensis</name>
    <dbReference type="NCBI Taxonomy" id="1494461"/>
    <lineage>
        <taxon>Bacteria</taxon>
        <taxon>Bacillati</taxon>
        <taxon>Bacillota</taxon>
        <taxon>Bacilli</taxon>
        <taxon>Lactobacillales</taxon>
        <taxon>Streptococcaceae</taxon>
        <taxon>Pseudolactococcus</taxon>
    </lineage>
</organism>
<dbReference type="AlphaFoldDB" id="A0A7V8N2R1"/>
<protein>
    <recommendedName>
        <fullName evidence="3">Nucleoid-associated protein</fullName>
    </recommendedName>
</protein>
<sequence>MNDVEYYVYNINEKVEPIEDLTDEKIQNIENIFRKNTESASKDEVTYSIPEDKLDSHLLIKYSQMNENYKENARAFAFDLLAAEQVKDGSKRNKQITQGFLFFKYTQSSLLIVKLEDEAGIDKETFAEIDKLGIRREFCKVCIYQCGQNTSIKVIDKNIKIAEYWSTKFLKLERTRDKFVNTEDILNIFENPRDEFFSQEIYAREDSNEIKKRAREYFLVSQKFDKESLFQSLQIDDENLSSDNFLQESLFKNMDSSFFIDKN</sequence>
<dbReference type="GeneID" id="303196051"/>
<dbReference type="Proteomes" id="UP000530186">
    <property type="component" value="Unassembled WGS sequence"/>
</dbReference>
<comment type="caution">
    <text evidence="1">The sequence shown here is derived from an EMBL/GenBank/DDBJ whole genome shotgun (WGS) entry which is preliminary data.</text>
</comment>
<gene>
    <name evidence="1" type="ORF">HZR21_11055</name>
</gene>
<evidence type="ECO:0000313" key="1">
    <source>
        <dbReference type="EMBL" id="MBA0017617.1"/>
    </source>
</evidence>
<accession>A0A7V8N2R1</accession>
<name>A0A7V8N2R1_9LACT</name>
<dbReference type="EMBL" id="JACBNY010000042">
    <property type="protein sequence ID" value="MBA0017617.1"/>
    <property type="molecule type" value="Genomic_DNA"/>
</dbReference>
<evidence type="ECO:0000313" key="2">
    <source>
        <dbReference type="Proteomes" id="UP000530186"/>
    </source>
</evidence>
<proteinExistence type="predicted"/>
<dbReference type="RefSeq" id="WP_180747663.1">
    <property type="nucleotide sequence ID" value="NZ_CBCRWQ010000046.1"/>
</dbReference>
<keyword evidence="2" id="KW-1185">Reference proteome</keyword>